<evidence type="ECO:0000256" key="1">
    <source>
        <dbReference type="SAM" id="MobiDB-lite"/>
    </source>
</evidence>
<feature type="compositionally biased region" description="Polar residues" evidence="1">
    <location>
        <begin position="356"/>
        <end position="374"/>
    </location>
</feature>
<accession>A0A538U2E4</accession>
<name>A0A538U2E4_UNCEI</name>
<reference evidence="3 4" key="1">
    <citation type="journal article" date="2019" name="Nat. Microbiol.">
        <title>Mediterranean grassland soil C-N compound turnover is dependent on rainfall and depth, and is mediated by genomically divergent microorganisms.</title>
        <authorList>
            <person name="Diamond S."/>
            <person name="Andeer P.F."/>
            <person name="Li Z."/>
            <person name="Crits-Christoph A."/>
            <person name="Burstein D."/>
            <person name="Anantharaman K."/>
            <person name="Lane K.R."/>
            <person name="Thomas B.C."/>
            <person name="Pan C."/>
            <person name="Northen T.R."/>
            <person name="Banfield J.F."/>
        </authorList>
    </citation>
    <scope>NUCLEOTIDE SEQUENCE [LARGE SCALE GENOMIC DNA]</scope>
    <source>
        <strain evidence="3">WS_11</strain>
    </source>
</reference>
<comment type="caution">
    <text evidence="3">The sequence shown here is derived from an EMBL/GenBank/DDBJ whole genome shotgun (WGS) entry which is preliminary data.</text>
</comment>
<proteinExistence type="predicted"/>
<keyword evidence="2" id="KW-0732">Signal</keyword>
<evidence type="ECO:0000313" key="3">
    <source>
        <dbReference type="EMBL" id="TMQ70075.1"/>
    </source>
</evidence>
<organism evidence="3 4">
    <name type="scientific">Eiseniibacteriota bacterium</name>
    <dbReference type="NCBI Taxonomy" id="2212470"/>
    <lineage>
        <taxon>Bacteria</taxon>
        <taxon>Candidatus Eiseniibacteriota</taxon>
    </lineage>
</organism>
<gene>
    <name evidence="3" type="ORF">E6K81_13445</name>
</gene>
<feature type="chain" id="PRO_5021980842" evidence="2">
    <location>
        <begin position="31"/>
        <end position="515"/>
    </location>
</feature>
<dbReference type="EMBL" id="VBPB01000252">
    <property type="protein sequence ID" value="TMQ70075.1"/>
    <property type="molecule type" value="Genomic_DNA"/>
</dbReference>
<dbReference type="AlphaFoldDB" id="A0A538U2E4"/>
<feature type="non-terminal residue" evidence="3">
    <location>
        <position position="515"/>
    </location>
</feature>
<evidence type="ECO:0000256" key="2">
    <source>
        <dbReference type="SAM" id="SignalP"/>
    </source>
</evidence>
<sequence>MRRRWLPSTLRALVMTVPMFLLLARPMVAAAAPATLEGTPVPVKSAVLNFRDAARAEALRRIQPGFKLPPVRPLLFDEEREQNEMGEEPGADRFGDVLPETKIPARQPMPMVASPSPTQSFIGLDDIAMVDSSFIVIPPDVGGAVGPTRILERLNNNLRILDKATGSTVLTIGNATFWAPVVDGSERGRLTDPRTVYNPYNNVWIVASQTTTASAGKLLLGVSQTSDPAGSWFLYNFNSANTVDYPILGFNKNWISLTINRYNAAGSAFQNGLNLVVNYPAARTGSGSGTLFSLGAGSGFCASPCNTYSTTSESLYVVTHLGSAGATYTLDWISGTAAAPVYSVGGVTKVRTGTAWTQPSGNIQPQSAPNSGASVCSPPCPIETQDAQVRSAPVYRGGLIYYAQTVGIPAGTLTHTAAQWTIITTSGSPPTGNFADGGRVEDPTATSTNGGKWYDNVHIAVNANGDFMVGYTQFSSTQHPSAGYSVHLGGDATGTTRDPIIFHTGEDYYHKTFST</sequence>
<protein>
    <submittedName>
        <fullName evidence="3">Uncharacterized protein</fullName>
    </submittedName>
</protein>
<feature type="region of interest" description="Disordered" evidence="1">
    <location>
        <begin position="356"/>
        <end position="375"/>
    </location>
</feature>
<evidence type="ECO:0000313" key="4">
    <source>
        <dbReference type="Proteomes" id="UP000319771"/>
    </source>
</evidence>
<dbReference type="Proteomes" id="UP000319771">
    <property type="component" value="Unassembled WGS sequence"/>
</dbReference>
<feature type="signal peptide" evidence="2">
    <location>
        <begin position="1"/>
        <end position="30"/>
    </location>
</feature>